<dbReference type="PANTHER" id="PTHR43861:SF6">
    <property type="entry name" value="METHYLTRANSFERASE TYPE 11"/>
    <property type="match status" value="1"/>
</dbReference>
<dbReference type="AlphaFoldDB" id="A0A2M7V9U8"/>
<gene>
    <name evidence="1" type="ORF">COX81_00350</name>
</gene>
<dbReference type="Proteomes" id="UP000228568">
    <property type="component" value="Unassembled WGS sequence"/>
</dbReference>
<evidence type="ECO:0008006" key="3">
    <source>
        <dbReference type="Google" id="ProtNLM"/>
    </source>
</evidence>
<dbReference type="PANTHER" id="PTHR43861">
    <property type="entry name" value="TRANS-ACONITATE 2-METHYLTRANSFERASE-RELATED"/>
    <property type="match status" value="1"/>
</dbReference>
<proteinExistence type="predicted"/>
<evidence type="ECO:0000313" key="1">
    <source>
        <dbReference type="EMBL" id="PIZ95658.1"/>
    </source>
</evidence>
<dbReference type="SUPFAM" id="SSF53335">
    <property type="entry name" value="S-adenosyl-L-methionine-dependent methyltransferases"/>
    <property type="match status" value="1"/>
</dbReference>
<organism evidence="1 2">
    <name type="scientific">Candidatus Magasanikbacteria bacterium CG_4_10_14_0_2_um_filter_37_12</name>
    <dbReference type="NCBI Taxonomy" id="1974637"/>
    <lineage>
        <taxon>Bacteria</taxon>
        <taxon>Candidatus Magasanikiibacteriota</taxon>
    </lineage>
</organism>
<sequence>MHSTKNNYYTHEPAGRRKMSWLKKALDRELDLQEKTNLKILDVGCGNGHLSAYMVHLEYHVTAIDIYEGAIDTAKKLYDTEDISFVHTALEDVKGEFDVITGFEVLEHVDDLNNFLDNISGHLAPGGSLIISVPNGWSLEEMIRRVLQHTFFGNKIKSWLRKTGTLPKSSSQSEADSPHVRFWQYYTWRRELDKQGFSLLQVSNVSLFFKQFYYMGWRKFIKPNNILFITFDRIDNFLVSFLPHFLSDGWLMVWRKNK</sequence>
<dbReference type="EMBL" id="PFPK01000006">
    <property type="protein sequence ID" value="PIZ95658.1"/>
    <property type="molecule type" value="Genomic_DNA"/>
</dbReference>
<dbReference type="Gene3D" id="3.40.50.150">
    <property type="entry name" value="Vaccinia Virus protein VP39"/>
    <property type="match status" value="1"/>
</dbReference>
<name>A0A2M7V9U8_9BACT</name>
<dbReference type="Pfam" id="PF13489">
    <property type="entry name" value="Methyltransf_23"/>
    <property type="match status" value="1"/>
</dbReference>
<dbReference type="InterPro" id="IPR029063">
    <property type="entry name" value="SAM-dependent_MTases_sf"/>
</dbReference>
<reference evidence="2" key="1">
    <citation type="submission" date="2017-09" db="EMBL/GenBank/DDBJ databases">
        <title>Depth-based differentiation of microbial function through sediment-hosted aquifers and enrichment of novel symbionts in the deep terrestrial subsurface.</title>
        <authorList>
            <person name="Probst A.J."/>
            <person name="Ladd B."/>
            <person name="Jarett J.K."/>
            <person name="Geller-Mcgrath D.E."/>
            <person name="Sieber C.M.K."/>
            <person name="Emerson J.B."/>
            <person name="Anantharaman K."/>
            <person name="Thomas B.C."/>
            <person name="Malmstrom R."/>
            <person name="Stieglmeier M."/>
            <person name="Klingl A."/>
            <person name="Woyke T."/>
            <person name="Ryan C.M."/>
            <person name="Banfield J.F."/>
        </authorList>
    </citation>
    <scope>NUCLEOTIDE SEQUENCE [LARGE SCALE GENOMIC DNA]</scope>
</reference>
<evidence type="ECO:0000313" key="2">
    <source>
        <dbReference type="Proteomes" id="UP000228568"/>
    </source>
</evidence>
<accession>A0A2M7V9U8</accession>
<protein>
    <recommendedName>
        <fullName evidence="3">Class I SAM-dependent methyltransferase</fullName>
    </recommendedName>
</protein>
<comment type="caution">
    <text evidence="1">The sequence shown here is derived from an EMBL/GenBank/DDBJ whole genome shotgun (WGS) entry which is preliminary data.</text>
</comment>
<dbReference type="CDD" id="cd02440">
    <property type="entry name" value="AdoMet_MTases"/>
    <property type="match status" value="1"/>
</dbReference>